<dbReference type="GO" id="GO:0015941">
    <property type="term" value="P:pantothenate catabolic process"/>
    <property type="evidence" value="ECO:0007669"/>
    <property type="project" value="InterPro"/>
</dbReference>
<proteinExistence type="inferred from homology"/>
<dbReference type="PANTHER" id="PTHR14359">
    <property type="entry name" value="HOMO-OLIGOMERIC FLAVIN CONTAINING CYS DECARBOXYLASE FAMILY"/>
    <property type="match status" value="1"/>
</dbReference>
<evidence type="ECO:0000259" key="3">
    <source>
        <dbReference type="Pfam" id="PF02441"/>
    </source>
</evidence>
<dbReference type="EC" id="6.3.2.5" evidence="5"/>
<dbReference type="AlphaFoldDB" id="A0A1W1BP78"/>
<accession>A0A1W1BP78</accession>
<dbReference type="SUPFAM" id="SSF52507">
    <property type="entry name" value="Homo-oligomeric flavin-containing Cys decarboxylases, HFCD"/>
    <property type="match status" value="1"/>
</dbReference>
<dbReference type="GO" id="GO:0010181">
    <property type="term" value="F:FMN binding"/>
    <property type="evidence" value="ECO:0007669"/>
    <property type="project" value="InterPro"/>
</dbReference>
<dbReference type="HAMAP" id="MF_02225">
    <property type="entry name" value="CoaBC"/>
    <property type="match status" value="1"/>
</dbReference>
<dbReference type="NCBIfam" id="TIGR00521">
    <property type="entry name" value="coaBC_dfp"/>
    <property type="match status" value="1"/>
</dbReference>
<sequence length="422" mass="45931">MQINLNGKTILLGVTGSISAYKACDLARLFVKAGARVRVVMSPSAERFVSALTFEALTRNPVLTENSESWSSELNHIESGKKGGPFVPAPATANSLNKISKGIADNILLQTALAYAGPMLVAPAANTQMLGNHYTAGSLKMLAVNDYTIIEPQEKQLACGDVGSGALADPQEIFFETAKTLFRESFWEDRRIVVTGGGTREKIDEVRYLSNYSSGKMAQALCLALYLKGADVCYITTTGNEGMPHSIYTIEVESAKEMLDYTQDAVRVAKKGKMSTASMNSSEPVHLIQKEPYLFMAAAVADYTPKFPQAGKLKKAMLGETWNLELVQTEDILSALRKDGIKTVAFKAEMDVQNGLEAARKLLEEKAVDAVCYNLLQNSDSFGTDVHEITFLTQEHSIPLGKADKFTLAEAILEHSKSLVHD</sequence>
<dbReference type="GO" id="GO:0015937">
    <property type="term" value="P:coenzyme A biosynthetic process"/>
    <property type="evidence" value="ECO:0007669"/>
    <property type="project" value="InterPro"/>
</dbReference>
<dbReference type="GO" id="GO:0004633">
    <property type="term" value="F:phosphopantothenoylcysteine decarboxylase activity"/>
    <property type="evidence" value="ECO:0007669"/>
    <property type="project" value="UniProtKB-EC"/>
</dbReference>
<evidence type="ECO:0000313" key="5">
    <source>
        <dbReference type="EMBL" id="SFV55334.1"/>
    </source>
</evidence>
<evidence type="ECO:0000259" key="4">
    <source>
        <dbReference type="Pfam" id="PF04127"/>
    </source>
</evidence>
<dbReference type="PANTHER" id="PTHR14359:SF6">
    <property type="entry name" value="PHOSPHOPANTOTHENOYLCYSTEINE DECARBOXYLASE"/>
    <property type="match status" value="1"/>
</dbReference>
<keyword evidence="1" id="KW-0210">Decarboxylase</keyword>
<dbReference type="Pfam" id="PF02441">
    <property type="entry name" value="Flavoprotein"/>
    <property type="match status" value="1"/>
</dbReference>
<protein>
    <submittedName>
        <fullName evidence="5">Phosphopantothenoylcysteine decarboxylase / Phosphopantothenoylcysteine synthetase</fullName>
        <ecNumber evidence="5">4.1.1.36</ecNumber>
        <ecNumber evidence="5">6.3.2.5</ecNumber>
    </submittedName>
</protein>
<dbReference type="InterPro" id="IPR035929">
    <property type="entry name" value="CoaB-like_sf"/>
</dbReference>
<keyword evidence="5" id="KW-0436">Ligase</keyword>
<dbReference type="InterPro" id="IPR007085">
    <property type="entry name" value="DNA/pantothenate-metab_flavo_C"/>
</dbReference>
<dbReference type="EMBL" id="FPHL01000010">
    <property type="protein sequence ID" value="SFV55334.1"/>
    <property type="molecule type" value="Genomic_DNA"/>
</dbReference>
<dbReference type="GO" id="GO:0071513">
    <property type="term" value="C:phosphopantothenoylcysteine decarboxylase complex"/>
    <property type="evidence" value="ECO:0007669"/>
    <property type="project" value="TreeGrafter"/>
</dbReference>
<dbReference type="InterPro" id="IPR003382">
    <property type="entry name" value="Flavoprotein"/>
</dbReference>
<reference evidence="5" key="1">
    <citation type="submission" date="2016-10" db="EMBL/GenBank/DDBJ databases">
        <authorList>
            <person name="de Groot N.N."/>
        </authorList>
    </citation>
    <scope>NUCLEOTIDE SEQUENCE</scope>
</reference>
<dbReference type="EC" id="4.1.1.36" evidence="5"/>
<dbReference type="Gene3D" id="3.40.50.10300">
    <property type="entry name" value="CoaB-like"/>
    <property type="match status" value="1"/>
</dbReference>
<feature type="domain" description="Flavoprotein" evidence="3">
    <location>
        <begin position="8"/>
        <end position="148"/>
    </location>
</feature>
<feature type="domain" description="DNA/pantothenate metabolism flavoprotein C-terminal" evidence="4">
    <location>
        <begin position="286"/>
        <end position="415"/>
    </location>
</feature>
<keyword evidence="2 5" id="KW-0456">Lyase</keyword>
<feature type="domain" description="DNA/pantothenate metabolism flavoprotein C-terminal" evidence="4">
    <location>
        <begin position="188"/>
        <end position="267"/>
    </location>
</feature>
<evidence type="ECO:0000256" key="2">
    <source>
        <dbReference type="ARBA" id="ARBA00023239"/>
    </source>
</evidence>
<dbReference type="InterPro" id="IPR036551">
    <property type="entry name" value="Flavin_trans-like"/>
</dbReference>
<dbReference type="GO" id="GO:0004632">
    <property type="term" value="F:phosphopantothenate--cysteine ligase activity"/>
    <property type="evidence" value="ECO:0007669"/>
    <property type="project" value="UniProtKB-EC"/>
</dbReference>
<dbReference type="Gene3D" id="3.40.50.1950">
    <property type="entry name" value="Flavin prenyltransferase-like"/>
    <property type="match status" value="1"/>
</dbReference>
<organism evidence="5">
    <name type="scientific">hydrothermal vent metagenome</name>
    <dbReference type="NCBI Taxonomy" id="652676"/>
    <lineage>
        <taxon>unclassified sequences</taxon>
        <taxon>metagenomes</taxon>
        <taxon>ecological metagenomes</taxon>
    </lineage>
</organism>
<dbReference type="SUPFAM" id="SSF102645">
    <property type="entry name" value="CoaB-like"/>
    <property type="match status" value="1"/>
</dbReference>
<evidence type="ECO:0000256" key="1">
    <source>
        <dbReference type="ARBA" id="ARBA00022793"/>
    </source>
</evidence>
<name>A0A1W1BP78_9ZZZZ</name>
<gene>
    <name evidence="5" type="ORF">MNB_SV-10-765</name>
</gene>
<dbReference type="InterPro" id="IPR005252">
    <property type="entry name" value="CoaBC"/>
</dbReference>
<dbReference type="Pfam" id="PF04127">
    <property type="entry name" value="DFP"/>
    <property type="match status" value="2"/>
</dbReference>